<dbReference type="Pfam" id="PF25597">
    <property type="entry name" value="SH3_retrovirus"/>
    <property type="match status" value="1"/>
</dbReference>
<gene>
    <name evidence="2" type="ORF">MTR67_002781</name>
</gene>
<keyword evidence="3" id="KW-1185">Reference proteome</keyword>
<evidence type="ECO:0000259" key="1">
    <source>
        <dbReference type="Pfam" id="PF25597"/>
    </source>
</evidence>
<evidence type="ECO:0000313" key="2">
    <source>
        <dbReference type="EMBL" id="WMV09396.1"/>
    </source>
</evidence>
<name>A0AAF0T8S5_SOLVR</name>
<dbReference type="Proteomes" id="UP001234989">
    <property type="component" value="Chromosome 1"/>
</dbReference>
<evidence type="ECO:0000313" key="3">
    <source>
        <dbReference type="Proteomes" id="UP001234989"/>
    </source>
</evidence>
<sequence>MPKPEKFGERATTSILMGFSETQKRYILMNIKTSQFFVSRDVSFREVEFPFLKGNLESTVRTANDVETWNLMDTTQVAPAPLEQSDVHVLVPDDSPAGTTDASTYGVHDNTHVVADADLLEMLSISENVGKRLVISSRSPGRTSLMTPSKSYVVDGVASSNCRMLVVELS</sequence>
<feature type="domain" description="Retroviral polymerase SH3-like" evidence="1">
    <location>
        <begin position="3"/>
        <end position="53"/>
    </location>
</feature>
<dbReference type="AlphaFoldDB" id="A0AAF0T8S5"/>
<dbReference type="InterPro" id="IPR057670">
    <property type="entry name" value="SH3_retrovirus"/>
</dbReference>
<proteinExistence type="predicted"/>
<dbReference type="EMBL" id="CP133612">
    <property type="protein sequence ID" value="WMV09396.1"/>
    <property type="molecule type" value="Genomic_DNA"/>
</dbReference>
<reference evidence="2" key="1">
    <citation type="submission" date="2023-08" db="EMBL/GenBank/DDBJ databases">
        <title>A de novo genome assembly of Solanum verrucosum Schlechtendal, a Mexican diploid species geographically isolated from the other diploid A-genome species in potato relatives.</title>
        <authorList>
            <person name="Hosaka K."/>
        </authorList>
    </citation>
    <scope>NUCLEOTIDE SEQUENCE</scope>
    <source>
        <tissue evidence="2">Young leaves</tissue>
    </source>
</reference>
<protein>
    <recommendedName>
        <fullName evidence="1">Retroviral polymerase SH3-like domain-containing protein</fullName>
    </recommendedName>
</protein>
<organism evidence="2 3">
    <name type="scientific">Solanum verrucosum</name>
    <dbReference type="NCBI Taxonomy" id="315347"/>
    <lineage>
        <taxon>Eukaryota</taxon>
        <taxon>Viridiplantae</taxon>
        <taxon>Streptophyta</taxon>
        <taxon>Embryophyta</taxon>
        <taxon>Tracheophyta</taxon>
        <taxon>Spermatophyta</taxon>
        <taxon>Magnoliopsida</taxon>
        <taxon>eudicotyledons</taxon>
        <taxon>Gunneridae</taxon>
        <taxon>Pentapetalae</taxon>
        <taxon>asterids</taxon>
        <taxon>lamiids</taxon>
        <taxon>Solanales</taxon>
        <taxon>Solanaceae</taxon>
        <taxon>Solanoideae</taxon>
        <taxon>Solaneae</taxon>
        <taxon>Solanum</taxon>
    </lineage>
</organism>
<accession>A0AAF0T8S5</accession>